<evidence type="ECO:0000256" key="2">
    <source>
        <dbReference type="ARBA" id="ARBA00022448"/>
    </source>
</evidence>
<evidence type="ECO:0000256" key="7">
    <source>
        <dbReference type="ARBA" id="ARBA00023010"/>
    </source>
</evidence>
<comment type="function">
    <text evidence="9">Part of the twin-arginine translocation (Tat) system that transports large folded proteins containing a characteristic twin-arginine motif in their signal peptide across membranes. TatA could form the protein-conducting channel of the Tat system.</text>
</comment>
<evidence type="ECO:0000256" key="4">
    <source>
        <dbReference type="ARBA" id="ARBA00022692"/>
    </source>
</evidence>
<evidence type="ECO:0000256" key="9">
    <source>
        <dbReference type="HAMAP-Rule" id="MF_00236"/>
    </source>
</evidence>
<evidence type="ECO:0000256" key="5">
    <source>
        <dbReference type="ARBA" id="ARBA00022927"/>
    </source>
</evidence>
<keyword evidence="6 9" id="KW-1133">Transmembrane helix</keyword>
<keyword evidence="5 9" id="KW-0653">Protein transport</keyword>
<dbReference type="InterPro" id="IPR003369">
    <property type="entry name" value="TatA/B/E"/>
</dbReference>
<dbReference type="PANTHER" id="PTHR42982:SF1">
    <property type="entry name" value="SEC-INDEPENDENT PROTEIN TRANSLOCASE PROTEIN TATA"/>
    <property type="match status" value="1"/>
</dbReference>
<dbReference type="OrthoDB" id="3733670at2"/>
<accession>A0A4Q9KAV2</accession>
<dbReference type="GO" id="GO:0008320">
    <property type="term" value="F:protein transmembrane transporter activity"/>
    <property type="evidence" value="ECO:0007669"/>
    <property type="project" value="UniProtKB-UniRule"/>
</dbReference>
<comment type="caution">
    <text evidence="12">The sequence shown here is derived from an EMBL/GenBank/DDBJ whole genome shotgun (WGS) entry which is preliminary data.</text>
</comment>
<dbReference type="RefSeq" id="WP_131170081.1">
    <property type="nucleotide sequence ID" value="NZ_SDMQ01000021.1"/>
</dbReference>
<dbReference type="Proteomes" id="UP000292373">
    <property type="component" value="Unassembled WGS sequence"/>
</dbReference>
<keyword evidence="13" id="KW-1185">Reference proteome</keyword>
<dbReference type="InterPro" id="IPR006312">
    <property type="entry name" value="TatA/E"/>
</dbReference>
<dbReference type="GO" id="GO:0033281">
    <property type="term" value="C:TAT protein transport complex"/>
    <property type="evidence" value="ECO:0007669"/>
    <property type="project" value="UniProtKB-UniRule"/>
</dbReference>
<evidence type="ECO:0000256" key="1">
    <source>
        <dbReference type="ARBA" id="ARBA00004162"/>
    </source>
</evidence>
<evidence type="ECO:0000256" key="10">
    <source>
        <dbReference type="SAM" id="Coils"/>
    </source>
</evidence>
<dbReference type="Pfam" id="PF02416">
    <property type="entry name" value="TatA_B_E"/>
    <property type="match status" value="1"/>
</dbReference>
<dbReference type="HAMAP" id="MF_00236">
    <property type="entry name" value="TatA_E"/>
    <property type="match status" value="1"/>
</dbReference>
<organism evidence="12 13">
    <name type="scientific">Propioniciclava sinopodophylli</name>
    <dbReference type="NCBI Taxonomy" id="1837344"/>
    <lineage>
        <taxon>Bacteria</taxon>
        <taxon>Bacillati</taxon>
        <taxon>Actinomycetota</taxon>
        <taxon>Actinomycetes</taxon>
        <taxon>Propionibacteriales</taxon>
        <taxon>Propionibacteriaceae</taxon>
        <taxon>Propioniciclava</taxon>
    </lineage>
</organism>
<evidence type="ECO:0000256" key="3">
    <source>
        <dbReference type="ARBA" id="ARBA00022475"/>
    </source>
</evidence>
<dbReference type="AlphaFoldDB" id="A0A4Q9KAV2"/>
<dbReference type="PANTHER" id="PTHR42982">
    <property type="entry name" value="SEC-INDEPENDENT PROTEIN TRANSLOCASE PROTEIN TATA"/>
    <property type="match status" value="1"/>
</dbReference>
<sequence>MPFNMQGWEWVILIVLALLIFGGTRLAGAGKNAGRALREFKDETRQIKADEEAANREAELRRREYELEQRERGVAAHEVTDAELVEEPRIDPTTDQK</sequence>
<evidence type="ECO:0000313" key="13">
    <source>
        <dbReference type="Proteomes" id="UP000292373"/>
    </source>
</evidence>
<dbReference type="GO" id="GO:0043953">
    <property type="term" value="P:protein transport by the Tat complex"/>
    <property type="evidence" value="ECO:0007669"/>
    <property type="project" value="UniProtKB-UniRule"/>
</dbReference>
<evidence type="ECO:0000313" key="12">
    <source>
        <dbReference type="EMBL" id="TBT82554.1"/>
    </source>
</evidence>
<dbReference type="Gene3D" id="1.20.5.3310">
    <property type="match status" value="1"/>
</dbReference>
<comment type="subunit">
    <text evidence="9">The Tat system comprises two distinct complexes: a TatABC complex, containing multiple copies of TatA, TatB and TatC subunits, and a separate TatA complex, containing only TatA subunits. Substrates initially bind to the TatABC complex, which probably triggers association of the separate TatA complex to form the active translocon.</text>
</comment>
<dbReference type="EMBL" id="SDMQ01000021">
    <property type="protein sequence ID" value="TBT82554.1"/>
    <property type="molecule type" value="Genomic_DNA"/>
</dbReference>
<reference evidence="12 13" key="1">
    <citation type="submission" date="2019-01" db="EMBL/GenBank/DDBJ databases">
        <title>Lactibacter flavus gen. nov., sp. nov., a novel bacterium of the family Propionibacteriaceae isolated from raw milk and dairy products.</title>
        <authorList>
            <person name="Huptas C."/>
            <person name="Wenning M."/>
            <person name="Breitenwieser F."/>
            <person name="Doll E."/>
            <person name="Von Neubeck M."/>
            <person name="Busse H.-J."/>
            <person name="Scherer S."/>
        </authorList>
    </citation>
    <scope>NUCLEOTIDE SEQUENCE [LARGE SCALE GENOMIC DNA]</scope>
    <source>
        <strain evidence="12 13">KCTC 33808</strain>
    </source>
</reference>
<keyword evidence="2 9" id="KW-0813">Transport</keyword>
<feature type="coiled-coil region" evidence="10">
    <location>
        <begin position="37"/>
        <end position="68"/>
    </location>
</feature>
<evidence type="ECO:0000256" key="11">
    <source>
        <dbReference type="SAM" id="MobiDB-lite"/>
    </source>
</evidence>
<protein>
    <recommendedName>
        <fullName evidence="9">Sec-independent protein translocase protein TatA</fullName>
    </recommendedName>
</protein>
<keyword evidence="7 9" id="KW-0811">Translocation</keyword>
<comment type="subcellular location">
    <subcellularLocation>
        <location evidence="1 9">Cell membrane</location>
        <topology evidence="1 9">Single-pass membrane protein</topology>
    </subcellularLocation>
</comment>
<evidence type="ECO:0000256" key="6">
    <source>
        <dbReference type="ARBA" id="ARBA00022989"/>
    </source>
</evidence>
<feature type="region of interest" description="Disordered" evidence="11">
    <location>
        <begin position="72"/>
        <end position="97"/>
    </location>
</feature>
<comment type="similarity">
    <text evidence="9">Belongs to the TatA/E family.</text>
</comment>
<keyword evidence="8 9" id="KW-0472">Membrane</keyword>
<keyword evidence="10" id="KW-0175">Coiled coil</keyword>
<gene>
    <name evidence="9" type="primary">tatA</name>
    <name evidence="12" type="ORF">ET989_14085</name>
</gene>
<keyword evidence="3 9" id="KW-1003">Cell membrane</keyword>
<keyword evidence="4 9" id="KW-0812">Transmembrane</keyword>
<proteinExistence type="inferred from homology"/>
<evidence type="ECO:0000256" key="8">
    <source>
        <dbReference type="ARBA" id="ARBA00023136"/>
    </source>
</evidence>
<name>A0A4Q9KAV2_9ACTN</name>